<keyword evidence="2" id="KW-1185">Reference proteome</keyword>
<protein>
    <submittedName>
        <fullName evidence="1">Uncharacterized protein</fullName>
    </submittedName>
</protein>
<reference evidence="1" key="1">
    <citation type="submission" date="2019-04" db="EMBL/GenBank/DDBJ databases">
        <title>Microbes associate with the intestines of laboratory mice.</title>
        <authorList>
            <person name="Navarre W."/>
            <person name="Wong E."/>
            <person name="Huang K."/>
            <person name="Tropini C."/>
            <person name="Ng K."/>
            <person name="Yu B."/>
        </authorList>
    </citation>
    <scope>NUCLEOTIDE SEQUENCE</scope>
    <source>
        <strain evidence="1">NM09_H32</strain>
    </source>
</reference>
<comment type="caution">
    <text evidence="1">The sequence shown here is derived from an EMBL/GenBank/DDBJ whole genome shotgun (WGS) entry which is preliminary data.</text>
</comment>
<gene>
    <name evidence="1" type="ORF">E5336_10365</name>
</gene>
<name>A0AC61R653_9FIRM</name>
<dbReference type="EMBL" id="SRYG01000023">
    <property type="protein sequence ID" value="TGY65098.1"/>
    <property type="molecule type" value="Genomic_DNA"/>
</dbReference>
<organism evidence="1 2">
    <name type="scientific">Dubosiella muris</name>
    <dbReference type="NCBI Taxonomy" id="3038133"/>
    <lineage>
        <taxon>Bacteria</taxon>
        <taxon>Bacillati</taxon>
        <taxon>Bacillota</taxon>
        <taxon>Erysipelotrichia</taxon>
        <taxon>Erysipelotrichales</taxon>
        <taxon>Erysipelotrichaceae</taxon>
        <taxon>Dubosiella</taxon>
    </lineage>
</organism>
<evidence type="ECO:0000313" key="1">
    <source>
        <dbReference type="EMBL" id="TGY65098.1"/>
    </source>
</evidence>
<proteinExistence type="predicted"/>
<accession>A0AC61R653</accession>
<sequence length="174" mass="20228">MVKSFVTHLMTQKTYVLASLFAIAIMGYYVWNNWGYGAEGFYLFGFAKFLVFGCLYDFLLFLRIKMYTQIENFGIIRTGKDNWYRQIMKIEALLLQLFLLTVFVVLPILNGIENKTTYLVGLVPLLLVWEIGYFAEMWFLPDAGKELYGLWIAFLLLVVYTYVLGPALFTRVLG</sequence>
<evidence type="ECO:0000313" key="2">
    <source>
        <dbReference type="Proteomes" id="UP000308836"/>
    </source>
</evidence>
<dbReference type="Proteomes" id="UP000308836">
    <property type="component" value="Unassembled WGS sequence"/>
</dbReference>